<accession>B8AYA1</accession>
<reference evidence="2 3" key="1">
    <citation type="journal article" date="2005" name="PLoS Biol.">
        <title>The genomes of Oryza sativa: a history of duplications.</title>
        <authorList>
            <person name="Yu J."/>
            <person name="Wang J."/>
            <person name="Lin W."/>
            <person name="Li S."/>
            <person name="Li H."/>
            <person name="Zhou J."/>
            <person name="Ni P."/>
            <person name="Dong W."/>
            <person name="Hu S."/>
            <person name="Zeng C."/>
            <person name="Zhang J."/>
            <person name="Zhang Y."/>
            <person name="Li R."/>
            <person name="Xu Z."/>
            <person name="Li S."/>
            <person name="Li X."/>
            <person name="Zheng H."/>
            <person name="Cong L."/>
            <person name="Lin L."/>
            <person name="Yin J."/>
            <person name="Geng J."/>
            <person name="Li G."/>
            <person name="Shi J."/>
            <person name="Liu J."/>
            <person name="Lv H."/>
            <person name="Li J."/>
            <person name="Wang J."/>
            <person name="Deng Y."/>
            <person name="Ran L."/>
            <person name="Shi X."/>
            <person name="Wang X."/>
            <person name="Wu Q."/>
            <person name="Li C."/>
            <person name="Ren X."/>
            <person name="Wang J."/>
            <person name="Wang X."/>
            <person name="Li D."/>
            <person name="Liu D."/>
            <person name="Zhang X."/>
            <person name="Ji Z."/>
            <person name="Zhao W."/>
            <person name="Sun Y."/>
            <person name="Zhang Z."/>
            <person name="Bao J."/>
            <person name="Han Y."/>
            <person name="Dong L."/>
            <person name="Ji J."/>
            <person name="Chen P."/>
            <person name="Wu S."/>
            <person name="Liu J."/>
            <person name="Xiao Y."/>
            <person name="Bu D."/>
            <person name="Tan J."/>
            <person name="Yang L."/>
            <person name="Ye C."/>
            <person name="Zhang J."/>
            <person name="Xu J."/>
            <person name="Zhou Y."/>
            <person name="Yu Y."/>
            <person name="Zhang B."/>
            <person name="Zhuang S."/>
            <person name="Wei H."/>
            <person name="Liu B."/>
            <person name="Lei M."/>
            <person name="Yu H."/>
            <person name="Li Y."/>
            <person name="Xu H."/>
            <person name="Wei S."/>
            <person name="He X."/>
            <person name="Fang L."/>
            <person name="Zhang Z."/>
            <person name="Zhang Y."/>
            <person name="Huang X."/>
            <person name="Su Z."/>
            <person name="Tong W."/>
            <person name="Li J."/>
            <person name="Tong Z."/>
            <person name="Li S."/>
            <person name="Ye J."/>
            <person name="Wang L."/>
            <person name="Fang L."/>
            <person name="Lei T."/>
            <person name="Chen C."/>
            <person name="Chen H."/>
            <person name="Xu Z."/>
            <person name="Li H."/>
            <person name="Huang H."/>
            <person name="Zhang F."/>
            <person name="Xu H."/>
            <person name="Li N."/>
            <person name="Zhao C."/>
            <person name="Li S."/>
            <person name="Dong L."/>
            <person name="Huang Y."/>
            <person name="Li L."/>
            <person name="Xi Y."/>
            <person name="Qi Q."/>
            <person name="Li W."/>
            <person name="Zhang B."/>
            <person name="Hu W."/>
            <person name="Zhang Y."/>
            <person name="Tian X."/>
            <person name="Jiao Y."/>
            <person name="Liang X."/>
            <person name="Jin J."/>
            <person name="Gao L."/>
            <person name="Zheng W."/>
            <person name="Hao B."/>
            <person name="Liu S."/>
            <person name="Wang W."/>
            <person name="Yuan L."/>
            <person name="Cao M."/>
            <person name="McDermott J."/>
            <person name="Samudrala R."/>
            <person name="Wang J."/>
            <person name="Wong G.K."/>
            <person name="Yang H."/>
        </authorList>
    </citation>
    <scope>NUCLEOTIDE SEQUENCE [LARGE SCALE GENOMIC DNA]</scope>
    <source>
        <strain evidence="3">cv. 93-11</strain>
    </source>
</reference>
<organism evidence="2 3">
    <name type="scientific">Oryza sativa subsp. indica</name>
    <name type="common">Rice</name>
    <dbReference type="NCBI Taxonomy" id="39946"/>
    <lineage>
        <taxon>Eukaryota</taxon>
        <taxon>Viridiplantae</taxon>
        <taxon>Streptophyta</taxon>
        <taxon>Embryophyta</taxon>
        <taxon>Tracheophyta</taxon>
        <taxon>Spermatophyta</taxon>
        <taxon>Magnoliopsida</taxon>
        <taxon>Liliopsida</taxon>
        <taxon>Poales</taxon>
        <taxon>Poaceae</taxon>
        <taxon>BOP clade</taxon>
        <taxon>Oryzoideae</taxon>
        <taxon>Oryzeae</taxon>
        <taxon>Oryzinae</taxon>
        <taxon>Oryza</taxon>
        <taxon>Oryza sativa</taxon>
    </lineage>
</organism>
<dbReference type="InterPro" id="IPR012337">
    <property type="entry name" value="RNaseH-like_sf"/>
</dbReference>
<dbReference type="Pfam" id="PF04937">
    <property type="entry name" value="DUF659"/>
    <property type="match status" value="1"/>
</dbReference>
<dbReference type="HOGENOM" id="CLU_492098_0_0_1"/>
<dbReference type="Proteomes" id="UP000007015">
    <property type="component" value="Chromosome 5"/>
</dbReference>
<dbReference type="AlphaFoldDB" id="B8AYA1"/>
<dbReference type="PANTHER" id="PTHR32166:SF81">
    <property type="entry name" value="OS06G0658400 PROTEIN"/>
    <property type="match status" value="1"/>
</dbReference>
<evidence type="ECO:0000313" key="3">
    <source>
        <dbReference type="Proteomes" id="UP000007015"/>
    </source>
</evidence>
<proteinExistence type="predicted"/>
<sequence>MAVGCGGVARGEAHETFTERNLELQWGNLVLHVPKTVIWSMMIVLLDKSGEPLWEHAEGVERFVDYSDGLPPTSKGMFQSNKRKSKAADEDLHMKLRTRLDAEVARMFYSSGLSPTITRNPYYRGSFAMAALFQIPGYVPPGVDQLKTTLLQKERADIENMLQTIKNTWRKAGLSFNSARDPYFRSSFSFILKNIIPGYVPPDCKRLKTTLLQKERARIEDLLKPIKSMWRKAGVTIVSDGWSDIRQRSLVNILAVNECGPIFLQAINNEDEVNTKEYIAEKLIAVIEEVGPENVVQVITDNDPVCRAAGLLIEEKYDHIQWMPCIAHTLSLALKDVFSPNNTGDVAFKDSHWISEVVEDAIMIKNFIINHTMISSILSEFSKLKILAISNTRFASDLVMLKRFRLIKQSLIMLVISDKWWPVYCNDNMEQAQLVKYKLTDNSWWKQVDYILSFTEPIYSMMRVTDTEEPRLHLINEMWNTMVEKVKAAIYKHESREPEEESAFYSVVHGILEDWWSRSKTPLQCLAHSLNPRYYSDSWINQAANRLEMLRFLK</sequence>
<dbReference type="Gramene" id="BGIOSGA018051-TA">
    <property type="protein sequence ID" value="BGIOSGA018051-PA"/>
    <property type="gene ID" value="BGIOSGA018051"/>
</dbReference>
<keyword evidence="3" id="KW-1185">Reference proteome</keyword>
<dbReference type="PANTHER" id="PTHR32166">
    <property type="entry name" value="OSJNBA0013A04.12 PROTEIN"/>
    <property type="match status" value="1"/>
</dbReference>
<protein>
    <recommendedName>
        <fullName evidence="1">DUF659 domain-containing protein</fullName>
    </recommendedName>
</protein>
<dbReference type="STRING" id="39946.B8AYA1"/>
<name>B8AYA1_ORYSI</name>
<dbReference type="InterPro" id="IPR007021">
    <property type="entry name" value="DUF659"/>
</dbReference>
<dbReference type="SUPFAM" id="SSF53098">
    <property type="entry name" value="Ribonuclease H-like"/>
    <property type="match status" value="1"/>
</dbReference>
<evidence type="ECO:0000259" key="1">
    <source>
        <dbReference type="Pfam" id="PF04937"/>
    </source>
</evidence>
<feature type="domain" description="DUF659" evidence="1">
    <location>
        <begin position="202"/>
        <end position="364"/>
    </location>
</feature>
<gene>
    <name evidence="2" type="ORF">OsI_19967</name>
</gene>
<dbReference type="OMA" id="VEDAIMI"/>
<evidence type="ECO:0000313" key="2">
    <source>
        <dbReference type="EMBL" id="EEC79228.1"/>
    </source>
</evidence>
<dbReference type="EMBL" id="CM000130">
    <property type="protein sequence ID" value="EEC79228.1"/>
    <property type="molecule type" value="Genomic_DNA"/>
</dbReference>